<dbReference type="CDD" id="cd00268">
    <property type="entry name" value="DEADc"/>
    <property type="match status" value="1"/>
</dbReference>
<dbReference type="PROSITE" id="PS00039">
    <property type="entry name" value="DEAD_ATP_HELICASE"/>
    <property type="match status" value="1"/>
</dbReference>
<dbReference type="FunFam" id="3.40.50.300:FF:000108">
    <property type="entry name" value="ATP-dependent RNA helicase RhlE"/>
    <property type="match status" value="1"/>
</dbReference>
<dbReference type="Pfam" id="PF00270">
    <property type="entry name" value="DEAD"/>
    <property type="match status" value="1"/>
</dbReference>
<evidence type="ECO:0000256" key="1">
    <source>
        <dbReference type="ARBA" id="ARBA00012552"/>
    </source>
</evidence>
<evidence type="ECO:0000256" key="3">
    <source>
        <dbReference type="ARBA" id="ARBA00022741"/>
    </source>
</evidence>
<dbReference type="OrthoDB" id="9785240at2"/>
<organism evidence="16 17">
    <name type="scientific">Gelidibacter gilvus</name>
    <dbReference type="NCBI Taxonomy" id="59602"/>
    <lineage>
        <taxon>Bacteria</taxon>
        <taxon>Pseudomonadati</taxon>
        <taxon>Bacteroidota</taxon>
        <taxon>Flavobacteriia</taxon>
        <taxon>Flavobacteriales</taxon>
        <taxon>Flavobacteriaceae</taxon>
        <taxon>Gelidibacter</taxon>
    </lineage>
</organism>
<dbReference type="AlphaFoldDB" id="A0A4V1LMS1"/>
<dbReference type="PROSITE" id="PS51195">
    <property type="entry name" value="Q_MOTIF"/>
    <property type="match status" value="1"/>
</dbReference>
<dbReference type="InterPro" id="IPR050079">
    <property type="entry name" value="DEAD_box_RNA_helicase"/>
</dbReference>
<evidence type="ECO:0000256" key="5">
    <source>
        <dbReference type="ARBA" id="ARBA00022806"/>
    </source>
</evidence>
<evidence type="ECO:0000313" key="16">
    <source>
        <dbReference type="EMBL" id="RXJ49476.1"/>
    </source>
</evidence>
<evidence type="ECO:0000256" key="11">
    <source>
        <dbReference type="RuleBase" id="RU000492"/>
    </source>
</evidence>
<evidence type="ECO:0000256" key="6">
    <source>
        <dbReference type="ARBA" id="ARBA00022840"/>
    </source>
</evidence>
<dbReference type="GO" id="GO:0005524">
    <property type="term" value="F:ATP binding"/>
    <property type="evidence" value="ECO:0007669"/>
    <property type="project" value="UniProtKB-KW"/>
</dbReference>
<dbReference type="SMART" id="SM00487">
    <property type="entry name" value="DEXDc"/>
    <property type="match status" value="1"/>
</dbReference>
<dbReference type="CDD" id="cd18787">
    <property type="entry name" value="SF2_C_DEAD"/>
    <property type="match status" value="1"/>
</dbReference>
<feature type="compositionally biased region" description="Low complexity" evidence="12">
    <location>
        <begin position="404"/>
        <end position="413"/>
    </location>
</feature>
<evidence type="ECO:0000313" key="17">
    <source>
        <dbReference type="Proteomes" id="UP000289792"/>
    </source>
</evidence>
<dbReference type="Pfam" id="PF00271">
    <property type="entry name" value="Helicase_C"/>
    <property type="match status" value="1"/>
</dbReference>
<evidence type="ECO:0000259" key="13">
    <source>
        <dbReference type="PROSITE" id="PS51192"/>
    </source>
</evidence>
<dbReference type="FunFam" id="3.40.50.300:FF:000468">
    <property type="entry name" value="ATP-dependent RNA helicase RhlE"/>
    <property type="match status" value="1"/>
</dbReference>
<evidence type="ECO:0000256" key="4">
    <source>
        <dbReference type="ARBA" id="ARBA00022801"/>
    </source>
</evidence>
<evidence type="ECO:0000256" key="7">
    <source>
        <dbReference type="ARBA" id="ARBA00038437"/>
    </source>
</evidence>
<dbReference type="RefSeq" id="WP_129017877.1">
    <property type="nucleotide sequence ID" value="NZ_SDDZ01000007.1"/>
</dbReference>
<feature type="short sequence motif" description="Q motif" evidence="10">
    <location>
        <begin position="1"/>
        <end position="29"/>
    </location>
</feature>
<dbReference type="GO" id="GO:0016787">
    <property type="term" value="F:hydrolase activity"/>
    <property type="evidence" value="ECO:0007669"/>
    <property type="project" value="UniProtKB-KW"/>
</dbReference>
<dbReference type="GO" id="GO:0003676">
    <property type="term" value="F:nucleic acid binding"/>
    <property type="evidence" value="ECO:0007669"/>
    <property type="project" value="InterPro"/>
</dbReference>
<dbReference type="GO" id="GO:0005829">
    <property type="term" value="C:cytosol"/>
    <property type="evidence" value="ECO:0007669"/>
    <property type="project" value="TreeGrafter"/>
</dbReference>
<dbReference type="InterPro" id="IPR000629">
    <property type="entry name" value="RNA-helicase_DEAD-box_CS"/>
</dbReference>
<dbReference type="InterPro" id="IPR044742">
    <property type="entry name" value="DEAD/DEAH_RhlB"/>
</dbReference>
<dbReference type="PROSITE" id="PS51194">
    <property type="entry name" value="HELICASE_CTER"/>
    <property type="match status" value="1"/>
</dbReference>
<dbReference type="Proteomes" id="UP000289792">
    <property type="component" value="Unassembled WGS sequence"/>
</dbReference>
<dbReference type="InterPro" id="IPR001650">
    <property type="entry name" value="Helicase_C-like"/>
</dbReference>
<proteinExistence type="inferred from homology"/>
<dbReference type="PANTHER" id="PTHR47959">
    <property type="entry name" value="ATP-DEPENDENT RNA HELICASE RHLE-RELATED"/>
    <property type="match status" value="1"/>
</dbReference>
<name>A0A4V1LMS1_9FLAO</name>
<accession>A0A4V1LMS1</accession>
<dbReference type="Gene3D" id="3.40.50.300">
    <property type="entry name" value="P-loop containing nucleotide triphosphate hydrolases"/>
    <property type="match status" value="2"/>
</dbReference>
<dbReference type="InterPro" id="IPR011545">
    <property type="entry name" value="DEAD/DEAH_box_helicase_dom"/>
</dbReference>
<dbReference type="SUPFAM" id="SSF52540">
    <property type="entry name" value="P-loop containing nucleoside triphosphate hydrolases"/>
    <property type="match status" value="1"/>
</dbReference>
<dbReference type="InterPro" id="IPR014014">
    <property type="entry name" value="RNA_helicase_DEAD_Q_motif"/>
</dbReference>
<evidence type="ECO:0000256" key="2">
    <source>
        <dbReference type="ARBA" id="ARBA00022490"/>
    </source>
</evidence>
<evidence type="ECO:0000256" key="12">
    <source>
        <dbReference type="SAM" id="MobiDB-lite"/>
    </source>
</evidence>
<feature type="domain" description="Helicase ATP-binding" evidence="13">
    <location>
        <begin position="32"/>
        <end position="206"/>
    </location>
</feature>
<reference evidence="16 17" key="1">
    <citation type="submission" date="2019-01" db="EMBL/GenBank/DDBJ databases">
        <title>Genome sequence of the Antarctic species Gelidibacter gilvus ACAM 158(T).</title>
        <authorList>
            <person name="Bowman J.P."/>
        </authorList>
    </citation>
    <scope>NUCLEOTIDE SEQUENCE [LARGE SCALE GENOMIC DNA]</scope>
    <source>
        <strain evidence="16 17">IC158</strain>
    </source>
</reference>
<dbReference type="GO" id="GO:0042255">
    <property type="term" value="P:ribosome assembly"/>
    <property type="evidence" value="ECO:0007669"/>
    <property type="project" value="UniProtKB-ARBA"/>
</dbReference>
<keyword evidence="4 11" id="KW-0378">Hydrolase</keyword>
<gene>
    <name evidence="16" type="ORF">ESZ48_12770</name>
</gene>
<comment type="caution">
    <text evidence="16">The sequence shown here is derived from an EMBL/GenBank/DDBJ whole genome shotgun (WGS) entry which is preliminary data.</text>
</comment>
<evidence type="ECO:0000259" key="14">
    <source>
        <dbReference type="PROSITE" id="PS51194"/>
    </source>
</evidence>
<keyword evidence="3 11" id="KW-0547">Nucleotide-binding</keyword>
<dbReference type="PROSITE" id="PS51192">
    <property type="entry name" value="HELICASE_ATP_BIND_1"/>
    <property type="match status" value="1"/>
</dbReference>
<keyword evidence="2" id="KW-0963">Cytoplasm</keyword>
<keyword evidence="17" id="KW-1185">Reference proteome</keyword>
<dbReference type="GO" id="GO:0003724">
    <property type="term" value="F:RNA helicase activity"/>
    <property type="evidence" value="ECO:0007669"/>
    <property type="project" value="UniProtKB-EC"/>
</dbReference>
<dbReference type="SMART" id="SM00490">
    <property type="entry name" value="HELICc"/>
    <property type="match status" value="1"/>
</dbReference>
<dbReference type="EC" id="3.6.4.13" evidence="1"/>
<evidence type="ECO:0000256" key="9">
    <source>
        <dbReference type="ARBA" id="ARBA00074363"/>
    </source>
</evidence>
<keyword evidence="5 11" id="KW-0347">Helicase</keyword>
<dbReference type="PANTHER" id="PTHR47959:SF13">
    <property type="entry name" value="ATP-DEPENDENT RNA HELICASE RHLE"/>
    <property type="match status" value="1"/>
</dbReference>
<comment type="similarity">
    <text evidence="7 11">Belongs to the DEAD box helicase family.</text>
</comment>
<feature type="domain" description="DEAD-box RNA helicase Q" evidence="15">
    <location>
        <begin position="1"/>
        <end position="29"/>
    </location>
</feature>
<dbReference type="EMBL" id="SDDZ01000007">
    <property type="protein sequence ID" value="RXJ49476.1"/>
    <property type="molecule type" value="Genomic_DNA"/>
</dbReference>
<dbReference type="GO" id="GO:0009266">
    <property type="term" value="P:response to temperature stimulus"/>
    <property type="evidence" value="ECO:0007669"/>
    <property type="project" value="UniProtKB-ARBA"/>
</dbReference>
<feature type="region of interest" description="Disordered" evidence="12">
    <location>
        <begin position="373"/>
        <end position="426"/>
    </location>
</feature>
<feature type="domain" description="Helicase C-terminal" evidence="14">
    <location>
        <begin position="229"/>
        <end position="382"/>
    </location>
</feature>
<evidence type="ECO:0000256" key="8">
    <source>
        <dbReference type="ARBA" id="ARBA00047984"/>
    </source>
</evidence>
<evidence type="ECO:0000259" key="15">
    <source>
        <dbReference type="PROSITE" id="PS51195"/>
    </source>
</evidence>
<comment type="catalytic activity">
    <reaction evidence="8">
        <text>ATP + H2O = ADP + phosphate + H(+)</text>
        <dbReference type="Rhea" id="RHEA:13065"/>
        <dbReference type="ChEBI" id="CHEBI:15377"/>
        <dbReference type="ChEBI" id="CHEBI:15378"/>
        <dbReference type="ChEBI" id="CHEBI:30616"/>
        <dbReference type="ChEBI" id="CHEBI:43474"/>
        <dbReference type="ChEBI" id="CHEBI:456216"/>
        <dbReference type="EC" id="3.6.4.13"/>
    </reaction>
</comment>
<dbReference type="InterPro" id="IPR027417">
    <property type="entry name" value="P-loop_NTPase"/>
</dbReference>
<protein>
    <recommendedName>
        <fullName evidence="9">DEAD-box ATP-dependent RNA helicase RhpA</fullName>
        <ecNumber evidence="1">3.6.4.13</ecNumber>
    </recommendedName>
</protein>
<sequence length="426" mass="46308">MSFNSLGLSDALLKAVSKQGYTTPSPIQQKAIPLILEGKDVLASAQTGTGKTAGFTLPLLQLLSQGQPLRQRPVRALVLTPTRELAAQVYQNVKQYSTYLDIRSTVIFGGVNQNPQVATLRNGVDVLVATPGRLLDLHNQRLLSLANVEILVLDEADRMLDMGFLRDIKKIMAVMPAKRQNLLFSATFSKDIKALANDILNHPVLVEATPENTTVDAIDQQVYRVAKGLKPDLLVKLISDGNWEQVLVFTRTKHGANKLTKKLTSSNITAMAIHGNKSQGARTKALDGFKRGSVRVLVATDIAARGLDIPLLPHVVNFELPNIAEDYVHRIGRTGRAGASGLAISLVSADETSYLQEIQKLIGERIPVEIVEGFEPDPNASTEPIKQGQGRGGRPQQRKAATPRTTTKSSSSGTGSGRNRNRNRRN</sequence>
<dbReference type="InterPro" id="IPR014001">
    <property type="entry name" value="Helicase_ATP-bd"/>
</dbReference>
<evidence type="ECO:0000256" key="10">
    <source>
        <dbReference type="PROSITE-ProRule" id="PRU00552"/>
    </source>
</evidence>
<keyword evidence="6 11" id="KW-0067">ATP-binding</keyword>